<dbReference type="EMBL" id="JAUGZK010000009">
    <property type="protein sequence ID" value="MEE2025022.1"/>
    <property type="molecule type" value="Genomic_DNA"/>
</dbReference>
<name>A0ABU7JH54_9GAMM</name>
<evidence type="ECO:0000313" key="2">
    <source>
        <dbReference type="Proteomes" id="UP001339167"/>
    </source>
</evidence>
<accession>A0ABU7JH54</accession>
<organism evidence="1 2">
    <name type="scientific">Alkalimonas mucilaginosa</name>
    <dbReference type="NCBI Taxonomy" id="3057676"/>
    <lineage>
        <taxon>Bacteria</taxon>
        <taxon>Pseudomonadati</taxon>
        <taxon>Pseudomonadota</taxon>
        <taxon>Gammaproteobacteria</taxon>
        <taxon>Alkalimonas</taxon>
    </lineage>
</organism>
<dbReference type="RefSeq" id="WP_330088344.1">
    <property type="nucleotide sequence ID" value="NZ_JAUGZK010000009.1"/>
</dbReference>
<sequence length="75" mass="7930">MSNSYQRLRVLTSKATRTVATVTNHNADGTSTVELMAGTSITVLGQEVDIGNKAYIEDGRVIGVAADLPHADIDV</sequence>
<reference evidence="1 2" key="1">
    <citation type="submission" date="2023-06" db="EMBL/GenBank/DDBJ databases">
        <title>Alkalimonas sp., MEB004 an alkaliphilic bacterium isolated from Lonar Lake, India.</title>
        <authorList>
            <person name="Joshi A."/>
            <person name="Thite S."/>
        </authorList>
    </citation>
    <scope>NUCLEOTIDE SEQUENCE [LARGE SCALE GENOMIC DNA]</scope>
    <source>
        <strain evidence="1 2">MEB004</strain>
    </source>
</reference>
<evidence type="ECO:0000313" key="1">
    <source>
        <dbReference type="EMBL" id="MEE2025022.1"/>
    </source>
</evidence>
<dbReference type="Proteomes" id="UP001339167">
    <property type="component" value="Unassembled WGS sequence"/>
</dbReference>
<gene>
    <name evidence="1" type="ORF">QWF21_12275</name>
</gene>
<protein>
    <submittedName>
        <fullName evidence="1">Uncharacterized protein</fullName>
    </submittedName>
</protein>
<comment type="caution">
    <text evidence="1">The sequence shown here is derived from an EMBL/GenBank/DDBJ whole genome shotgun (WGS) entry which is preliminary data.</text>
</comment>
<keyword evidence="2" id="KW-1185">Reference proteome</keyword>
<proteinExistence type="predicted"/>